<dbReference type="GO" id="GO:0005886">
    <property type="term" value="C:plasma membrane"/>
    <property type="evidence" value="ECO:0007669"/>
    <property type="project" value="TreeGrafter"/>
</dbReference>
<dbReference type="InterPro" id="IPR002528">
    <property type="entry name" value="MATE_fam"/>
</dbReference>
<dbReference type="STRING" id="767434.Fraau_2416"/>
<feature type="transmembrane region" description="Helical" evidence="7">
    <location>
        <begin position="423"/>
        <end position="444"/>
    </location>
</feature>
<dbReference type="NCBIfam" id="TIGR00797">
    <property type="entry name" value="matE"/>
    <property type="match status" value="1"/>
</dbReference>
<comment type="similarity">
    <text evidence="2">Belongs to the multi antimicrobial extrusion (MATE) (TC 2.A.66.1) family.</text>
</comment>
<feature type="transmembrane region" description="Helical" evidence="7">
    <location>
        <begin position="154"/>
        <end position="172"/>
    </location>
</feature>
<feature type="transmembrane region" description="Helical" evidence="7">
    <location>
        <begin position="64"/>
        <end position="84"/>
    </location>
</feature>
<keyword evidence="5 7" id="KW-1133">Transmembrane helix</keyword>
<dbReference type="Proteomes" id="UP000005234">
    <property type="component" value="Chromosome"/>
</dbReference>
<dbReference type="EMBL" id="CP003350">
    <property type="protein sequence ID" value="AFC86781.1"/>
    <property type="molecule type" value="Genomic_DNA"/>
</dbReference>
<sequence>MPVTKNQPGTPDCTMRFLEDWRDGPTQRRVAAIAVPMTLSNLSTPLVTFAGSIIAGHLAQTHSLGAVAIGSTLYMMPVWVLGFLRMSTSGLTAQAHGRGDAAGQFQVLQRALRLAALLGGLLLLAGLWLTPILIGWMHPGPGLAELARGFMRWRWWGIPPALCSLAVNGWLIGQGRSGLTLGLLWTAQAINILASLGLALGLGLGVDGIAIAAVISEYAAAGIGLLIAWRLRPQPCPAPSWSLAEWLPTLVLNRDIFIRSLALQAVFSSLAWIGTHLGDRVVAANTLLLNGLELVAFVLDGLANAVEALAGQRIGASDADGLRRVMSISAGWTLIGALLFSTAFALGGRLFVDMQTDLEPIRHIAIASLPWLVLLPPIAGVSYLLDGLFIAATRPATLRNTMLIAAAGYAVLVWLTRPLGNQGLWLAFSGFMLLRGGGLLLAALRLQQRRAWLGTTSTTRL</sequence>
<name>H8L6A4_FRAAD</name>
<dbReference type="InterPro" id="IPR044644">
    <property type="entry name" value="DinF-like"/>
</dbReference>
<feature type="transmembrane region" description="Helical" evidence="7">
    <location>
        <begin position="364"/>
        <end position="385"/>
    </location>
</feature>
<dbReference type="HOGENOM" id="CLU_012893_16_0_6"/>
<dbReference type="OrthoDB" id="9789527at2"/>
<keyword evidence="3" id="KW-0813">Transport</keyword>
<evidence type="ECO:0000256" key="2">
    <source>
        <dbReference type="ARBA" id="ARBA00010199"/>
    </source>
</evidence>
<organism evidence="8 9">
    <name type="scientific">Frateuria aurantia (strain ATCC 33424 / DSM 6220 / KCTC 2777 / LMG 1558 / NBRC 3245 / NCIMB 13370)</name>
    <name type="common">Acetobacter aurantius</name>
    <dbReference type="NCBI Taxonomy" id="767434"/>
    <lineage>
        <taxon>Bacteria</taxon>
        <taxon>Pseudomonadati</taxon>
        <taxon>Pseudomonadota</taxon>
        <taxon>Gammaproteobacteria</taxon>
        <taxon>Lysobacterales</taxon>
        <taxon>Rhodanobacteraceae</taxon>
        <taxon>Frateuria</taxon>
    </lineage>
</organism>
<evidence type="ECO:0000256" key="6">
    <source>
        <dbReference type="ARBA" id="ARBA00023136"/>
    </source>
</evidence>
<dbReference type="eggNOG" id="COG0534">
    <property type="taxonomic scope" value="Bacteria"/>
</dbReference>
<keyword evidence="9" id="KW-1185">Reference proteome</keyword>
<protein>
    <submittedName>
        <fullName evidence="8">Putative efflux protein, MATE family</fullName>
    </submittedName>
</protein>
<dbReference type="GO" id="GO:0015297">
    <property type="term" value="F:antiporter activity"/>
    <property type="evidence" value="ECO:0007669"/>
    <property type="project" value="InterPro"/>
</dbReference>
<dbReference type="PANTHER" id="PTHR43298:SF2">
    <property type="entry name" value="FMN_FAD EXPORTER YEEO-RELATED"/>
    <property type="match status" value="1"/>
</dbReference>
<feature type="transmembrane region" description="Helical" evidence="7">
    <location>
        <begin position="179"/>
        <end position="202"/>
    </location>
</feature>
<dbReference type="PANTHER" id="PTHR43298">
    <property type="entry name" value="MULTIDRUG RESISTANCE PROTEIN NORM-RELATED"/>
    <property type="match status" value="1"/>
</dbReference>
<feature type="transmembrane region" description="Helical" evidence="7">
    <location>
        <begin position="30"/>
        <end position="58"/>
    </location>
</feature>
<feature type="transmembrane region" description="Helical" evidence="7">
    <location>
        <begin position="114"/>
        <end position="134"/>
    </location>
</feature>
<proteinExistence type="inferred from homology"/>
<dbReference type="CDD" id="cd13136">
    <property type="entry name" value="MATE_DinF_like"/>
    <property type="match status" value="1"/>
</dbReference>
<evidence type="ECO:0000256" key="1">
    <source>
        <dbReference type="ARBA" id="ARBA00004141"/>
    </source>
</evidence>
<evidence type="ECO:0000256" key="7">
    <source>
        <dbReference type="SAM" id="Phobius"/>
    </source>
</evidence>
<feature type="transmembrane region" description="Helical" evidence="7">
    <location>
        <begin position="397"/>
        <end position="417"/>
    </location>
</feature>
<reference evidence="8" key="1">
    <citation type="submission" date="2012-02" db="EMBL/GenBank/DDBJ databases">
        <title>The complete genome of Frateuria aurantia DSM 6220.</title>
        <authorList>
            <consortium name="US DOE Joint Genome Institute (JGI-PGF)"/>
            <person name="Lucas S."/>
            <person name="Copeland A."/>
            <person name="Lapidus A."/>
            <person name="Glavina del Rio T."/>
            <person name="Dalin E."/>
            <person name="Tice H."/>
            <person name="Bruce D."/>
            <person name="Goodwin L."/>
            <person name="Pitluck S."/>
            <person name="Peters L."/>
            <person name="Ovchinnikova G."/>
            <person name="Teshima H."/>
            <person name="Kyrpides N."/>
            <person name="Mavromatis K."/>
            <person name="Ivanova N."/>
            <person name="Brettin T."/>
            <person name="Detter J.C."/>
            <person name="Han C."/>
            <person name="Larimer F."/>
            <person name="Land M."/>
            <person name="Hauser L."/>
            <person name="Markowitz V."/>
            <person name="Cheng J.-F."/>
            <person name="Hugenholtz P."/>
            <person name="Woyke T."/>
            <person name="Wu D."/>
            <person name="Brambilla E."/>
            <person name="Klenk H.-P."/>
            <person name="Eisen J.A."/>
        </authorList>
    </citation>
    <scope>NUCLEOTIDE SEQUENCE</scope>
    <source>
        <strain evidence="8">DSM 6220</strain>
    </source>
</reference>
<feature type="transmembrane region" description="Helical" evidence="7">
    <location>
        <begin position="208"/>
        <end position="229"/>
    </location>
</feature>
<gene>
    <name evidence="8" type="ordered locus">Fraau_2416</name>
</gene>
<evidence type="ECO:0000256" key="5">
    <source>
        <dbReference type="ARBA" id="ARBA00022989"/>
    </source>
</evidence>
<keyword evidence="6 7" id="KW-0472">Membrane</keyword>
<dbReference type="InterPro" id="IPR050222">
    <property type="entry name" value="MATE_MdtK"/>
</dbReference>
<dbReference type="GO" id="GO:0042910">
    <property type="term" value="F:xenobiotic transmembrane transporter activity"/>
    <property type="evidence" value="ECO:0007669"/>
    <property type="project" value="InterPro"/>
</dbReference>
<evidence type="ECO:0000313" key="8">
    <source>
        <dbReference type="EMBL" id="AFC86781.1"/>
    </source>
</evidence>
<accession>H8L6A4</accession>
<feature type="transmembrane region" description="Helical" evidence="7">
    <location>
        <begin position="331"/>
        <end position="352"/>
    </location>
</feature>
<dbReference type="AlphaFoldDB" id="H8L6A4"/>
<evidence type="ECO:0000256" key="4">
    <source>
        <dbReference type="ARBA" id="ARBA00022692"/>
    </source>
</evidence>
<dbReference type="Pfam" id="PF01554">
    <property type="entry name" value="MatE"/>
    <property type="match status" value="2"/>
</dbReference>
<dbReference type="KEGG" id="fau:Fraau_2416"/>
<evidence type="ECO:0000313" key="9">
    <source>
        <dbReference type="Proteomes" id="UP000005234"/>
    </source>
</evidence>
<evidence type="ECO:0000256" key="3">
    <source>
        <dbReference type="ARBA" id="ARBA00022448"/>
    </source>
</evidence>
<comment type="subcellular location">
    <subcellularLocation>
        <location evidence="1">Membrane</location>
        <topology evidence="1">Multi-pass membrane protein</topology>
    </subcellularLocation>
</comment>
<keyword evidence="4 7" id="KW-0812">Transmembrane</keyword>